<reference evidence="2" key="1">
    <citation type="submission" date="2021-02" db="EMBL/GenBank/DDBJ databases">
        <authorList>
            <person name="Nowell W R."/>
        </authorList>
    </citation>
    <scope>NUCLEOTIDE SEQUENCE</scope>
</reference>
<evidence type="ECO:0000313" key="4">
    <source>
        <dbReference type="EMBL" id="CAF1947659.1"/>
    </source>
</evidence>
<dbReference type="EMBL" id="CAJNRG010000036">
    <property type="protein sequence ID" value="CAF1947659.1"/>
    <property type="molecule type" value="Genomic_DNA"/>
</dbReference>
<dbReference type="Proteomes" id="UP000663887">
    <property type="component" value="Unassembled WGS sequence"/>
</dbReference>
<name>A0A814Y6C4_9BILA</name>
<evidence type="ECO:0000313" key="3">
    <source>
        <dbReference type="EMBL" id="CAF1916010.1"/>
    </source>
</evidence>
<dbReference type="EMBL" id="CAJNRE010000078">
    <property type="protein sequence ID" value="CAF1916010.1"/>
    <property type="molecule type" value="Genomic_DNA"/>
</dbReference>
<dbReference type="EMBL" id="CAJOBJ010007598">
    <property type="protein sequence ID" value="CAF4090263.1"/>
    <property type="molecule type" value="Genomic_DNA"/>
</dbReference>
<gene>
    <name evidence="7" type="ORF">GIL414_LOCUS16564</name>
    <name evidence="2" type="ORF">KQP761_LOCUS1026</name>
    <name evidence="3" type="ORF">MBJ925_LOCUS1250</name>
    <name evidence="6" type="ORF">OVN521_LOCUS18792</name>
    <name evidence="5" type="ORF">UXM345_LOCUS314</name>
    <name evidence="4" type="ORF">XDN619_LOCUS748</name>
</gene>
<accession>A0A814Y6C4</accession>
<dbReference type="EMBL" id="CAJOBF010000011">
    <property type="protein sequence ID" value="CAF3722770.1"/>
    <property type="molecule type" value="Genomic_DNA"/>
</dbReference>
<comment type="caution">
    <text evidence="2">The sequence shown here is derived from an EMBL/GenBank/DDBJ whole genome shotgun (WGS) entry which is preliminary data.</text>
</comment>
<evidence type="ECO:0000256" key="1">
    <source>
        <dbReference type="SAM" id="SignalP"/>
    </source>
</evidence>
<evidence type="ECO:0000313" key="6">
    <source>
        <dbReference type="EMBL" id="CAF4064144.1"/>
    </source>
</evidence>
<evidence type="ECO:0000313" key="2">
    <source>
        <dbReference type="EMBL" id="CAF1225482.1"/>
    </source>
</evidence>
<dbReference type="EMBL" id="CAJNOW010000070">
    <property type="protein sequence ID" value="CAF1225482.1"/>
    <property type="molecule type" value="Genomic_DNA"/>
</dbReference>
<dbReference type="Proteomes" id="UP000681720">
    <property type="component" value="Unassembled WGS sequence"/>
</dbReference>
<feature type="signal peptide" evidence="1">
    <location>
        <begin position="1"/>
        <end position="22"/>
    </location>
</feature>
<evidence type="ECO:0000313" key="9">
    <source>
        <dbReference type="Proteomes" id="UP000663866"/>
    </source>
</evidence>
<dbReference type="OrthoDB" id="9975795at2759"/>
<feature type="chain" id="PRO_5035685912" evidence="1">
    <location>
        <begin position="23"/>
        <end position="120"/>
    </location>
</feature>
<organism evidence="2 8">
    <name type="scientific">Rotaria magnacalcarata</name>
    <dbReference type="NCBI Taxonomy" id="392030"/>
    <lineage>
        <taxon>Eukaryota</taxon>
        <taxon>Metazoa</taxon>
        <taxon>Spiralia</taxon>
        <taxon>Gnathifera</taxon>
        <taxon>Rotifera</taxon>
        <taxon>Eurotatoria</taxon>
        <taxon>Bdelloidea</taxon>
        <taxon>Philodinida</taxon>
        <taxon>Philodinidae</taxon>
        <taxon>Rotaria</taxon>
    </lineage>
</organism>
<dbReference type="Proteomes" id="UP000663834">
    <property type="component" value="Unassembled WGS sequence"/>
</dbReference>
<dbReference type="Proteomes" id="UP000663866">
    <property type="component" value="Unassembled WGS sequence"/>
</dbReference>
<protein>
    <submittedName>
        <fullName evidence="2">Uncharacterized protein</fullName>
    </submittedName>
</protein>
<dbReference type="Proteomes" id="UP000663824">
    <property type="component" value="Unassembled WGS sequence"/>
</dbReference>
<evidence type="ECO:0000313" key="8">
    <source>
        <dbReference type="Proteomes" id="UP000663834"/>
    </source>
</evidence>
<keyword evidence="1" id="KW-0732">Signal</keyword>
<sequence>MQNLIAFIIVVILTIHIQFLVGLPLMNDDETYSDQNSKRSDEPLLPNGNFSLVTKEKLLKLQELADAVHDPKLHDLYRAVNHYVQMAKKNNEYVLWKYDANQEGLVLVLKQNLNGILYYG</sequence>
<dbReference type="AlphaFoldDB" id="A0A814Y6C4"/>
<dbReference type="Proteomes" id="UP000663842">
    <property type="component" value="Unassembled WGS sequence"/>
</dbReference>
<evidence type="ECO:0000313" key="7">
    <source>
        <dbReference type="EMBL" id="CAF4090263.1"/>
    </source>
</evidence>
<evidence type="ECO:0000313" key="5">
    <source>
        <dbReference type="EMBL" id="CAF3722770.1"/>
    </source>
</evidence>
<proteinExistence type="predicted"/>
<dbReference type="EMBL" id="CAJOBG010003457">
    <property type="protein sequence ID" value="CAF4064144.1"/>
    <property type="molecule type" value="Genomic_DNA"/>
</dbReference>
<keyword evidence="9" id="KW-1185">Reference proteome</keyword>